<feature type="domain" description="HTH marR-type" evidence="2">
    <location>
        <begin position="19"/>
        <end position="155"/>
    </location>
</feature>
<gene>
    <name evidence="3" type="ORF">AB5J53_05910</name>
</gene>
<dbReference type="SUPFAM" id="SSF46785">
    <property type="entry name" value="Winged helix' DNA-binding domain"/>
    <property type="match status" value="1"/>
</dbReference>
<reference evidence="3" key="1">
    <citation type="submission" date="2024-07" db="EMBL/GenBank/DDBJ databases">
        <authorList>
            <person name="Yu S.T."/>
        </authorList>
    </citation>
    <scope>NUCLEOTIDE SEQUENCE</scope>
    <source>
        <strain evidence="3">R41</strain>
    </source>
</reference>
<sequence>MPEQPPHPNDQRRWLTPAELKTWQQLGLMMQRLPSALEAQLQQDAHLSYIEYYVLAGLSEQPGHRMRMSDLAIRANSEQSRLSHLISRLERRGFVRREPDPTNGRYTQAILTEAGHAHLAEAAPGHVARVRDLVFDILDPAELNTLRTTAEKINETIDRQEQQANPRKNTAPRQPQQDTTPQ</sequence>
<accession>A0AB39R5R8</accession>
<organism evidence="3">
    <name type="scientific">Streptomyces sp. R41</name>
    <dbReference type="NCBI Taxonomy" id="3238632"/>
    <lineage>
        <taxon>Bacteria</taxon>
        <taxon>Bacillati</taxon>
        <taxon>Actinomycetota</taxon>
        <taxon>Actinomycetes</taxon>
        <taxon>Kitasatosporales</taxon>
        <taxon>Streptomycetaceae</taxon>
        <taxon>Streptomyces</taxon>
    </lineage>
</organism>
<dbReference type="InterPro" id="IPR036388">
    <property type="entry name" value="WH-like_DNA-bd_sf"/>
</dbReference>
<evidence type="ECO:0000256" key="1">
    <source>
        <dbReference type="SAM" id="MobiDB-lite"/>
    </source>
</evidence>
<proteinExistence type="predicted"/>
<dbReference type="SMART" id="SM00347">
    <property type="entry name" value="HTH_MARR"/>
    <property type="match status" value="1"/>
</dbReference>
<dbReference type="Pfam" id="PF01047">
    <property type="entry name" value="MarR"/>
    <property type="match status" value="1"/>
</dbReference>
<dbReference type="EMBL" id="CP163443">
    <property type="protein sequence ID" value="XDQ51210.1"/>
    <property type="molecule type" value="Genomic_DNA"/>
</dbReference>
<dbReference type="Gene3D" id="1.10.10.10">
    <property type="entry name" value="Winged helix-like DNA-binding domain superfamily/Winged helix DNA-binding domain"/>
    <property type="match status" value="1"/>
</dbReference>
<name>A0AB39R5R8_9ACTN</name>
<dbReference type="InterPro" id="IPR036390">
    <property type="entry name" value="WH_DNA-bd_sf"/>
</dbReference>
<dbReference type="RefSeq" id="WP_369244542.1">
    <property type="nucleotide sequence ID" value="NZ_CP163443.1"/>
</dbReference>
<feature type="region of interest" description="Disordered" evidence="1">
    <location>
        <begin position="156"/>
        <end position="182"/>
    </location>
</feature>
<dbReference type="GO" id="GO:0006950">
    <property type="term" value="P:response to stress"/>
    <property type="evidence" value="ECO:0007669"/>
    <property type="project" value="TreeGrafter"/>
</dbReference>
<dbReference type="AlphaFoldDB" id="A0AB39R5R8"/>
<evidence type="ECO:0000313" key="3">
    <source>
        <dbReference type="EMBL" id="XDQ51210.1"/>
    </source>
</evidence>
<dbReference type="PANTHER" id="PTHR33164">
    <property type="entry name" value="TRANSCRIPTIONAL REGULATOR, MARR FAMILY"/>
    <property type="match status" value="1"/>
</dbReference>
<evidence type="ECO:0000259" key="2">
    <source>
        <dbReference type="PROSITE" id="PS50995"/>
    </source>
</evidence>
<dbReference type="PROSITE" id="PS50995">
    <property type="entry name" value="HTH_MARR_2"/>
    <property type="match status" value="1"/>
</dbReference>
<dbReference type="GO" id="GO:0003700">
    <property type="term" value="F:DNA-binding transcription factor activity"/>
    <property type="evidence" value="ECO:0007669"/>
    <property type="project" value="InterPro"/>
</dbReference>
<protein>
    <submittedName>
        <fullName evidence="3">MarR family winged helix-turn-helix transcriptional regulator</fullName>
    </submittedName>
</protein>
<dbReference type="InterPro" id="IPR000835">
    <property type="entry name" value="HTH_MarR-typ"/>
</dbReference>
<feature type="compositionally biased region" description="Polar residues" evidence="1">
    <location>
        <begin position="162"/>
        <end position="182"/>
    </location>
</feature>
<dbReference type="InterPro" id="IPR039422">
    <property type="entry name" value="MarR/SlyA-like"/>
</dbReference>
<dbReference type="PANTHER" id="PTHR33164:SF99">
    <property type="entry name" value="MARR FAMILY REGULATORY PROTEIN"/>
    <property type="match status" value="1"/>
</dbReference>